<name>A0A194AI36_9BACT</name>
<evidence type="ECO:0008006" key="3">
    <source>
        <dbReference type="Google" id="ProtNLM"/>
    </source>
</evidence>
<dbReference type="OrthoDB" id="5445431at2"/>
<evidence type="ECO:0000313" key="2">
    <source>
        <dbReference type="Proteomes" id="UP000095200"/>
    </source>
</evidence>
<protein>
    <recommendedName>
        <fullName evidence="3">Primase C-terminal 1 domain-containing protein</fullName>
    </recommendedName>
</protein>
<evidence type="ECO:0000313" key="1">
    <source>
        <dbReference type="EMBL" id="GAU08890.1"/>
    </source>
</evidence>
<dbReference type="Pfam" id="PF03090">
    <property type="entry name" value="Replicase"/>
    <property type="match status" value="1"/>
</dbReference>
<dbReference type="EMBL" id="BDFE01000016">
    <property type="protein sequence ID" value="GAU08890.1"/>
    <property type="molecule type" value="Genomic_DNA"/>
</dbReference>
<sequence length="301" mass="35777">MINDHKFLYYNQFQTKILAIDVDDIYIDKLPLNNPESKYEPGLDKNTFCDIPAPNFTVCTGKGHFQAFWRLKNPIPMRGAARTHEYYSDVRTKLNIALNGDFAFNKRGSARNPFYRNYWVRKWHDDEYELSDLNLNINLFTNVSICGLNKIYEHGNRNIATFYRALYYYKKNTNISFDDLLKKTISWQQMQDEENLSQRENISIIKSVLRNGYKYKIRADRNYGAMNLPKIDWKAMTARKRKNEIRRRQSLGAHYVNKNQVIKNSKIVRDYFKANPHSSIKKAARELKMSRNTIKKYYQKS</sequence>
<accession>A0A194AI36</accession>
<reference evidence="2" key="1">
    <citation type="submission" date="2016-06" db="EMBL/GenBank/DDBJ databases">
        <title>Draft genome sequence of Desulfoplanes formicivorans strain Pf12B.</title>
        <authorList>
            <person name="Watanabe M."/>
            <person name="Kojima H."/>
            <person name="Fukui M."/>
        </authorList>
    </citation>
    <scope>NUCLEOTIDE SEQUENCE [LARGE SCALE GENOMIC DNA]</scope>
    <source>
        <strain evidence="2">Pf12B</strain>
    </source>
</reference>
<gene>
    <name evidence="1" type="ORF">DPF_1607</name>
</gene>
<dbReference type="Proteomes" id="UP000095200">
    <property type="component" value="Unassembled WGS sequence"/>
</dbReference>
<keyword evidence="2" id="KW-1185">Reference proteome</keyword>
<dbReference type="InterPro" id="IPR004322">
    <property type="entry name" value="Plasmid_replicase_bac"/>
</dbReference>
<proteinExistence type="predicted"/>
<organism evidence="1 2">
    <name type="scientific">Desulfoplanes formicivorans</name>
    <dbReference type="NCBI Taxonomy" id="1592317"/>
    <lineage>
        <taxon>Bacteria</taxon>
        <taxon>Pseudomonadati</taxon>
        <taxon>Thermodesulfobacteriota</taxon>
        <taxon>Desulfovibrionia</taxon>
        <taxon>Desulfovibrionales</taxon>
        <taxon>Desulfoplanaceae</taxon>
        <taxon>Desulfoplanes</taxon>
    </lineage>
</organism>
<dbReference type="AlphaFoldDB" id="A0A194AI36"/>
<dbReference type="RefSeq" id="WP_069858887.1">
    <property type="nucleotide sequence ID" value="NZ_BDFE01000016.1"/>
</dbReference>
<comment type="caution">
    <text evidence="1">The sequence shown here is derived from an EMBL/GenBank/DDBJ whole genome shotgun (WGS) entry which is preliminary data.</text>
</comment>